<proteinExistence type="inferred from homology"/>
<organism evidence="10 11">
    <name type="scientific">Paenibacillus hexagrammi</name>
    <dbReference type="NCBI Taxonomy" id="2908839"/>
    <lineage>
        <taxon>Bacteria</taxon>
        <taxon>Bacillati</taxon>
        <taxon>Bacillota</taxon>
        <taxon>Bacilli</taxon>
        <taxon>Bacillales</taxon>
        <taxon>Paenibacillaceae</taxon>
        <taxon>Paenibacillus</taxon>
    </lineage>
</organism>
<reference evidence="10 11" key="1">
    <citation type="journal article" date="2024" name="Int. J. Syst. Evol. Microbiol.">
        <title>Paenibacillus hexagrammi sp. nov., a novel bacterium isolated from the gut content of Hexagrammos agrammus.</title>
        <authorList>
            <person name="Jung H.K."/>
            <person name="Kim D.G."/>
            <person name="Zin H."/>
            <person name="Park J."/>
            <person name="Jung H."/>
            <person name="Kim Y.O."/>
            <person name="Kong H.J."/>
            <person name="Kim J.W."/>
            <person name="Kim Y.S."/>
        </authorList>
    </citation>
    <scope>NUCLEOTIDE SEQUENCE [LARGE SCALE GENOMIC DNA]</scope>
    <source>
        <strain evidence="10 11">YPD9-1</strain>
    </source>
</reference>
<comment type="subcellular location">
    <subcellularLocation>
        <location evidence="1">Cell membrane</location>
        <topology evidence="1">Multi-pass membrane protein</topology>
    </subcellularLocation>
</comment>
<evidence type="ECO:0000256" key="6">
    <source>
        <dbReference type="ARBA" id="ARBA00022989"/>
    </source>
</evidence>
<evidence type="ECO:0000256" key="1">
    <source>
        <dbReference type="ARBA" id="ARBA00004651"/>
    </source>
</evidence>
<evidence type="ECO:0000256" key="7">
    <source>
        <dbReference type="ARBA" id="ARBA00023136"/>
    </source>
</evidence>
<dbReference type="InterPro" id="IPR028362">
    <property type="entry name" value="AlgI"/>
</dbReference>
<dbReference type="InterPro" id="IPR024194">
    <property type="entry name" value="Ac/AlaTfrase_AlgI/DltB"/>
</dbReference>
<evidence type="ECO:0000256" key="2">
    <source>
        <dbReference type="ARBA" id="ARBA00010323"/>
    </source>
</evidence>
<feature type="transmembrane region" description="Helical" evidence="9">
    <location>
        <begin position="199"/>
        <end position="221"/>
    </location>
</feature>
<dbReference type="PANTHER" id="PTHR13285:SF23">
    <property type="entry name" value="TEICHOIC ACID D-ALANYLTRANSFERASE"/>
    <property type="match status" value="1"/>
</dbReference>
<evidence type="ECO:0000256" key="8">
    <source>
        <dbReference type="ARBA" id="ARBA00023315"/>
    </source>
</evidence>
<dbReference type="InterPro" id="IPR051085">
    <property type="entry name" value="MB_O-acyltransferase"/>
</dbReference>
<keyword evidence="8" id="KW-0012">Acyltransferase</keyword>
<keyword evidence="4" id="KW-0808">Transferase</keyword>
<comment type="similarity">
    <text evidence="2">Belongs to the membrane-bound acyltransferase family.</text>
</comment>
<accession>A0ABY3STW8</accession>
<evidence type="ECO:0000256" key="4">
    <source>
        <dbReference type="ARBA" id="ARBA00022679"/>
    </source>
</evidence>
<keyword evidence="3" id="KW-1003">Cell membrane</keyword>
<feature type="transmembrane region" description="Helical" evidence="9">
    <location>
        <begin position="241"/>
        <end position="261"/>
    </location>
</feature>
<keyword evidence="7 9" id="KW-0472">Membrane</keyword>
<dbReference type="PIRSF" id="PIRSF016636">
    <property type="entry name" value="AlgI_DltB"/>
    <property type="match status" value="1"/>
</dbReference>
<sequence length="273" mass="31825">MSDHLAPYCDSFFAHPEWLNGAEGWTAAVLYAFQIYFDFSGYSDMAVGIGYLFGLELAVNFRTPYLSGSATDFWRRWHITLSSWIKDYIYISLGGSRHGKLRQYASLFMAMTLSGLWHGSSWTFVAWGMYQGGLLIGHKFWVTALDKLGLATYRKSWLYTTVSVIVFFALTCLGWVLFRVERLTDALVLMKKMLTFPEAFIFPTWVQSFWIVILLMMLLHVIEHLVMNNMKQVSMKWHRFFPAPVRGAVYTLFLVVLILFYKHEQSSFIYFQF</sequence>
<dbReference type="Pfam" id="PF03062">
    <property type="entry name" value="MBOAT"/>
    <property type="match status" value="1"/>
</dbReference>
<feature type="transmembrane region" description="Helical" evidence="9">
    <location>
        <begin position="157"/>
        <end position="178"/>
    </location>
</feature>
<dbReference type="Proteomes" id="UP001649230">
    <property type="component" value="Chromosome"/>
</dbReference>
<evidence type="ECO:0000256" key="9">
    <source>
        <dbReference type="SAM" id="Phobius"/>
    </source>
</evidence>
<keyword evidence="5 9" id="KW-0812">Transmembrane</keyword>
<evidence type="ECO:0008006" key="12">
    <source>
        <dbReference type="Google" id="ProtNLM"/>
    </source>
</evidence>
<feature type="transmembrane region" description="Helical" evidence="9">
    <location>
        <begin position="107"/>
        <end position="130"/>
    </location>
</feature>
<dbReference type="RefSeq" id="WP_235123070.1">
    <property type="nucleotide sequence ID" value="NZ_CP090978.1"/>
</dbReference>
<name>A0ABY3STW8_9BACL</name>
<dbReference type="InterPro" id="IPR004299">
    <property type="entry name" value="MBOAT_fam"/>
</dbReference>
<evidence type="ECO:0000313" key="11">
    <source>
        <dbReference type="Proteomes" id="UP001649230"/>
    </source>
</evidence>
<evidence type="ECO:0000256" key="5">
    <source>
        <dbReference type="ARBA" id="ARBA00022692"/>
    </source>
</evidence>
<keyword evidence="11" id="KW-1185">Reference proteome</keyword>
<protein>
    <recommendedName>
        <fullName evidence="12">MBOAT family protein</fullName>
    </recommendedName>
</protein>
<keyword evidence="6 9" id="KW-1133">Transmembrane helix</keyword>
<evidence type="ECO:0000313" key="10">
    <source>
        <dbReference type="EMBL" id="UJF36520.1"/>
    </source>
</evidence>
<evidence type="ECO:0000256" key="3">
    <source>
        <dbReference type="ARBA" id="ARBA00022475"/>
    </source>
</evidence>
<gene>
    <name evidence="10" type="ORF">L0M14_29645</name>
</gene>
<dbReference type="PIRSF" id="PIRSF500217">
    <property type="entry name" value="AlgI"/>
    <property type="match status" value="1"/>
</dbReference>
<dbReference type="PANTHER" id="PTHR13285">
    <property type="entry name" value="ACYLTRANSFERASE"/>
    <property type="match status" value="1"/>
</dbReference>
<dbReference type="EMBL" id="CP090978">
    <property type="protein sequence ID" value="UJF36520.1"/>
    <property type="molecule type" value="Genomic_DNA"/>
</dbReference>